<dbReference type="PROSITE" id="PS51375">
    <property type="entry name" value="PPR"/>
    <property type="match status" value="1"/>
</dbReference>
<reference evidence="3" key="1">
    <citation type="submission" date="2018-02" db="EMBL/GenBank/DDBJ databases">
        <title>Rhizophora mucronata_Transcriptome.</title>
        <authorList>
            <person name="Meera S.P."/>
            <person name="Sreeshan A."/>
            <person name="Augustine A."/>
        </authorList>
    </citation>
    <scope>NUCLEOTIDE SEQUENCE</scope>
    <source>
        <tissue evidence="3">Leaf</tissue>
    </source>
</reference>
<evidence type="ECO:0000256" key="1">
    <source>
        <dbReference type="ARBA" id="ARBA00022737"/>
    </source>
</evidence>
<dbReference type="InterPro" id="IPR046960">
    <property type="entry name" value="PPR_At4g14850-like_plant"/>
</dbReference>
<sequence length="247" mass="27381">MYAKCGALSCARALFDQVDSKDLILWNVMIACYGNHGHGKAALSLFLKMRETNLKPDHATFASLLSALGHSGLVKEGKYLFDAMVNEYEIQPSEKHYACMVDLLARAGKVEEACQLIETMNTKPGLAIWVALLSGCHNNGKLLIGEIAAKKILESNPEDLGIYALVSNFFSLARKWDEVAVLRTIMKMTGMRKVPGCSVVEVNGKHEAFLMEDKNHHQYLDIVLILNSLDHQIKAIKYVLDPITFAA</sequence>
<dbReference type="GO" id="GO:0009451">
    <property type="term" value="P:RNA modification"/>
    <property type="evidence" value="ECO:0007669"/>
    <property type="project" value="InterPro"/>
</dbReference>
<dbReference type="Gene3D" id="1.25.40.10">
    <property type="entry name" value="Tetratricopeptide repeat domain"/>
    <property type="match status" value="1"/>
</dbReference>
<dbReference type="EMBL" id="GGEC01063204">
    <property type="protein sequence ID" value="MBX43688.1"/>
    <property type="molecule type" value="Transcribed_RNA"/>
</dbReference>
<evidence type="ECO:0000256" key="2">
    <source>
        <dbReference type="PROSITE-ProRule" id="PRU00708"/>
    </source>
</evidence>
<evidence type="ECO:0008006" key="4">
    <source>
        <dbReference type="Google" id="ProtNLM"/>
    </source>
</evidence>
<accession>A0A2P2NME9</accession>
<dbReference type="InterPro" id="IPR011990">
    <property type="entry name" value="TPR-like_helical_dom_sf"/>
</dbReference>
<protein>
    <recommendedName>
        <fullName evidence="4">Pentatricopeptide repeat-containing protein</fullName>
    </recommendedName>
</protein>
<feature type="repeat" description="PPR" evidence="2">
    <location>
        <begin position="22"/>
        <end position="56"/>
    </location>
</feature>
<dbReference type="PANTHER" id="PTHR47926:SF405">
    <property type="entry name" value="DYW DOMAIN-CONTAINING PROTEIN"/>
    <property type="match status" value="1"/>
</dbReference>
<dbReference type="InterPro" id="IPR002885">
    <property type="entry name" value="PPR_rpt"/>
</dbReference>
<name>A0A2P2NME9_RHIMU</name>
<dbReference type="Pfam" id="PF01535">
    <property type="entry name" value="PPR"/>
    <property type="match status" value="1"/>
</dbReference>
<dbReference type="Pfam" id="PF13041">
    <property type="entry name" value="PPR_2"/>
    <property type="match status" value="1"/>
</dbReference>
<proteinExistence type="predicted"/>
<dbReference type="NCBIfam" id="TIGR00756">
    <property type="entry name" value="PPR"/>
    <property type="match status" value="3"/>
</dbReference>
<dbReference type="PANTHER" id="PTHR47926">
    <property type="entry name" value="PENTATRICOPEPTIDE REPEAT-CONTAINING PROTEIN"/>
    <property type="match status" value="1"/>
</dbReference>
<evidence type="ECO:0000313" key="3">
    <source>
        <dbReference type="EMBL" id="MBX43688.1"/>
    </source>
</evidence>
<dbReference type="FunFam" id="1.25.40.10:FF:000090">
    <property type="entry name" value="Pentatricopeptide repeat-containing protein, chloroplastic"/>
    <property type="match status" value="1"/>
</dbReference>
<dbReference type="AlphaFoldDB" id="A0A2P2NME9"/>
<dbReference type="InterPro" id="IPR046848">
    <property type="entry name" value="E_motif"/>
</dbReference>
<organism evidence="3">
    <name type="scientific">Rhizophora mucronata</name>
    <name type="common">Asiatic mangrove</name>
    <dbReference type="NCBI Taxonomy" id="61149"/>
    <lineage>
        <taxon>Eukaryota</taxon>
        <taxon>Viridiplantae</taxon>
        <taxon>Streptophyta</taxon>
        <taxon>Embryophyta</taxon>
        <taxon>Tracheophyta</taxon>
        <taxon>Spermatophyta</taxon>
        <taxon>Magnoliopsida</taxon>
        <taxon>eudicotyledons</taxon>
        <taxon>Gunneridae</taxon>
        <taxon>Pentapetalae</taxon>
        <taxon>rosids</taxon>
        <taxon>fabids</taxon>
        <taxon>Malpighiales</taxon>
        <taxon>Rhizophoraceae</taxon>
        <taxon>Rhizophora</taxon>
    </lineage>
</organism>
<keyword evidence="1" id="KW-0677">Repeat</keyword>
<dbReference type="Pfam" id="PF20431">
    <property type="entry name" value="E_motif"/>
    <property type="match status" value="1"/>
</dbReference>
<dbReference type="GO" id="GO:0003723">
    <property type="term" value="F:RNA binding"/>
    <property type="evidence" value="ECO:0007669"/>
    <property type="project" value="InterPro"/>
</dbReference>